<dbReference type="Proteomes" id="UP001164459">
    <property type="component" value="Chromosome"/>
</dbReference>
<accession>A0ABY7GU78</accession>
<organism evidence="1 2">
    <name type="scientific">Nannocystis punicea</name>
    <dbReference type="NCBI Taxonomy" id="2995304"/>
    <lineage>
        <taxon>Bacteria</taxon>
        <taxon>Pseudomonadati</taxon>
        <taxon>Myxococcota</taxon>
        <taxon>Polyangia</taxon>
        <taxon>Nannocystales</taxon>
        <taxon>Nannocystaceae</taxon>
        <taxon>Nannocystis</taxon>
    </lineage>
</organism>
<proteinExistence type="predicted"/>
<sequence>MTNREDTNHGWSTFWSWLTLTSDILDSPRAKVACLLFDEIICQAPPLDNNNSVLIEQIRASEPNLAPEAAAFLETQFVSIETRIPQYKMDIFEFFDRNKSGSHLPPLVKLTQDAVKSYYEKTFPDVNVSEWPTNVEVYKLGYYLSHSLVTWFRLQVDGCSFLGHPMEHAALNAWFDTHALGDAKTPLTEIILNGLPNLANATWNDVFEMRSHPHFANFRDKCLEIQRLVAADAAIEAGRLLQDAFQNTLREIVMRTRPKLGLTTVRGMLSNMPLPIPFNPFSIADAGVTLAKEIDFRRKYGWLYFVLDAETRSASAS</sequence>
<gene>
    <name evidence="1" type="ORF">O0S08_30410</name>
</gene>
<evidence type="ECO:0000313" key="1">
    <source>
        <dbReference type="EMBL" id="WAS90522.1"/>
    </source>
</evidence>
<dbReference type="EMBL" id="CP114040">
    <property type="protein sequence ID" value="WAS90522.1"/>
    <property type="molecule type" value="Genomic_DNA"/>
</dbReference>
<protein>
    <submittedName>
        <fullName evidence="1">Uncharacterized protein</fullName>
    </submittedName>
</protein>
<reference evidence="1" key="1">
    <citation type="submission" date="2022-11" db="EMBL/GenBank/DDBJ databases">
        <title>Minimal conservation of predation-associated metabolite biosynthetic gene clusters underscores biosynthetic potential of Myxococcota including descriptions for ten novel species: Archangium lansinium sp. nov., Myxococcus landrumus sp. nov., Nannocystis bai.</title>
        <authorList>
            <person name="Ahearne A."/>
            <person name="Stevens C."/>
            <person name="Dowd S."/>
        </authorList>
    </citation>
    <scope>NUCLEOTIDE SEQUENCE</scope>
    <source>
        <strain evidence="1">Fl3</strain>
    </source>
</reference>
<evidence type="ECO:0000313" key="2">
    <source>
        <dbReference type="Proteomes" id="UP001164459"/>
    </source>
</evidence>
<dbReference type="RefSeq" id="WP_269032849.1">
    <property type="nucleotide sequence ID" value="NZ_CP114040.1"/>
</dbReference>
<keyword evidence="2" id="KW-1185">Reference proteome</keyword>
<name>A0ABY7GU78_9BACT</name>